<keyword evidence="2" id="KW-1185">Reference proteome</keyword>
<gene>
    <name evidence="1" type="ORF">CIPAW_09G175900</name>
</gene>
<evidence type="ECO:0000313" key="2">
    <source>
        <dbReference type="Proteomes" id="UP000811609"/>
    </source>
</evidence>
<protein>
    <submittedName>
        <fullName evidence="1">Uncharacterized protein</fullName>
    </submittedName>
</protein>
<evidence type="ECO:0000313" key="1">
    <source>
        <dbReference type="EMBL" id="KAG6642947.1"/>
    </source>
</evidence>
<name>A0A8T1PNX8_CARIL</name>
<organism evidence="1 2">
    <name type="scientific">Carya illinoinensis</name>
    <name type="common">Pecan</name>
    <dbReference type="NCBI Taxonomy" id="32201"/>
    <lineage>
        <taxon>Eukaryota</taxon>
        <taxon>Viridiplantae</taxon>
        <taxon>Streptophyta</taxon>
        <taxon>Embryophyta</taxon>
        <taxon>Tracheophyta</taxon>
        <taxon>Spermatophyta</taxon>
        <taxon>Magnoliopsida</taxon>
        <taxon>eudicotyledons</taxon>
        <taxon>Gunneridae</taxon>
        <taxon>Pentapetalae</taxon>
        <taxon>rosids</taxon>
        <taxon>fabids</taxon>
        <taxon>Fagales</taxon>
        <taxon>Juglandaceae</taxon>
        <taxon>Carya</taxon>
    </lineage>
</organism>
<accession>A0A8T1PNX8</accession>
<dbReference type="Proteomes" id="UP000811609">
    <property type="component" value="Chromosome 9"/>
</dbReference>
<reference evidence="1" key="1">
    <citation type="submission" date="2020-12" db="EMBL/GenBank/DDBJ databases">
        <title>WGS assembly of Carya illinoinensis cv. Pawnee.</title>
        <authorList>
            <person name="Platts A."/>
            <person name="Shu S."/>
            <person name="Wright S."/>
            <person name="Barry K."/>
            <person name="Edger P."/>
            <person name="Pires J.C."/>
            <person name="Schmutz J."/>
        </authorList>
    </citation>
    <scope>NUCLEOTIDE SEQUENCE</scope>
    <source>
        <tissue evidence="1">Leaf</tissue>
    </source>
</reference>
<sequence length="71" mass="8075">MKYQIVEDSSEAGHVYIGCQCPKGHVNGMRREMVCFKKSDMAVTLDFYNWPLQRPPKEDEKTVILAAISSP</sequence>
<proteinExistence type="predicted"/>
<dbReference type="AlphaFoldDB" id="A0A8T1PNX8"/>
<comment type="caution">
    <text evidence="1">The sequence shown here is derived from an EMBL/GenBank/DDBJ whole genome shotgun (WGS) entry which is preliminary data.</text>
</comment>
<dbReference type="EMBL" id="CM031817">
    <property type="protein sequence ID" value="KAG6642947.1"/>
    <property type="molecule type" value="Genomic_DNA"/>
</dbReference>